<accession>A0ACC1B5K6</accession>
<dbReference type="EMBL" id="CM047902">
    <property type="protein sequence ID" value="KAJ0094228.1"/>
    <property type="molecule type" value="Genomic_DNA"/>
</dbReference>
<comment type="caution">
    <text evidence="1">The sequence shown here is derived from an EMBL/GenBank/DDBJ whole genome shotgun (WGS) entry which is preliminary data.</text>
</comment>
<keyword evidence="2" id="KW-1185">Reference proteome</keyword>
<name>A0ACC1B5K6_9ROSI</name>
<dbReference type="Proteomes" id="UP001164250">
    <property type="component" value="Chromosome 6"/>
</dbReference>
<protein>
    <submittedName>
        <fullName evidence="1">Uncharacterized protein</fullName>
    </submittedName>
</protein>
<reference evidence="2" key="1">
    <citation type="journal article" date="2023" name="G3 (Bethesda)">
        <title>Genome assembly and association tests identify interacting loci associated with vigor, precocity, and sex in interspecific pistachio rootstocks.</title>
        <authorList>
            <person name="Palmer W."/>
            <person name="Jacygrad E."/>
            <person name="Sagayaradj S."/>
            <person name="Cavanaugh K."/>
            <person name="Han R."/>
            <person name="Bertier L."/>
            <person name="Beede B."/>
            <person name="Kafkas S."/>
            <person name="Golino D."/>
            <person name="Preece J."/>
            <person name="Michelmore R."/>
        </authorList>
    </citation>
    <scope>NUCLEOTIDE SEQUENCE [LARGE SCALE GENOMIC DNA]</scope>
</reference>
<proteinExistence type="predicted"/>
<evidence type="ECO:0000313" key="1">
    <source>
        <dbReference type="EMBL" id="KAJ0094228.1"/>
    </source>
</evidence>
<gene>
    <name evidence="1" type="ORF">Patl1_16964</name>
</gene>
<organism evidence="1 2">
    <name type="scientific">Pistacia atlantica</name>
    <dbReference type="NCBI Taxonomy" id="434234"/>
    <lineage>
        <taxon>Eukaryota</taxon>
        <taxon>Viridiplantae</taxon>
        <taxon>Streptophyta</taxon>
        <taxon>Embryophyta</taxon>
        <taxon>Tracheophyta</taxon>
        <taxon>Spermatophyta</taxon>
        <taxon>Magnoliopsida</taxon>
        <taxon>eudicotyledons</taxon>
        <taxon>Gunneridae</taxon>
        <taxon>Pentapetalae</taxon>
        <taxon>rosids</taxon>
        <taxon>malvids</taxon>
        <taxon>Sapindales</taxon>
        <taxon>Anacardiaceae</taxon>
        <taxon>Pistacia</taxon>
    </lineage>
</organism>
<evidence type="ECO:0000313" key="2">
    <source>
        <dbReference type="Proteomes" id="UP001164250"/>
    </source>
</evidence>
<sequence>MFWVLKKFSLHRKLDGPNFEQLTVPDLVQLEKQLNAKISQIRARKGAFHDQENHAYVLGKLQPSDILHLGLGSPYRNDDGIQNDPPKYGIPLPINLSLLFIVPAKS</sequence>